<protein>
    <submittedName>
        <fullName evidence="2">Uncharacterized protein</fullName>
    </submittedName>
</protein>
<keyword evidence="1" id="KW-1133">Transmembrane helix</keyword>
<dbReference type="Proteomes" id="UP000322499">
    <property type="component" value="Unassembled WGS sequence"/>
</dbReference>
<dbReference type="AlphaFoldDB" id="A0A5S5CU79"/>
<dbReference type="EMBL" id="VNHW01000009">
    <property type="protein sequence ID" value="TYP86406.1"/>
    <property type="molecule type" value="Genomic_DNA"/>
</dbReference>
<evidence type="ECO:0000313" key="2">
    <source>
        <dbReference type="EMBL" id="TYP86406.1"/>
    </source>
</evidence>
<keyword evidence="3" id="KW-1185">Reference proteome</keyword>
<organism evidence="2 3">
    <name type="scientific">Blastococcus xanthinilyticus</name>
    <dbReference type="NCBI Taxonomy" id="1564164"/>
    <lineage>
        <taxon>Bacteria</taxon>
        <taxon>Bacillati</taxon>
        <taxon>Actinomycetota</taxon>
        <taxon>Actinomycetes</taxon>
        <taxon>Geodermatophilales</taxon>
        <taxon>Geodermatophilaceae</taxon>
        <taxon>Blastococcus</taxon>
    </lineage>
</organism>
<feature type="transmembrane region" description="Helical" evidence="1">
    <location>
        <begin position="21"/>
        <end position="41"/>
    </location>
</feature>
<reference evidence="2 3" key="1">
    <citation type="submission" date="2019-07" db="EMBL/GenBank/DDBJ databases">
        <title>Genomic Encyclopedia of Archaeal and Bacterial Type Strains, Phase II (KMG-II): from individual species to whole genera.</title>
        <authorList>
            <person name="Goeker M."/>
        </authorList>
    </citation>
    <scope>NUCLEOTIDE SEQUENCE [LARGE SCALE GENOMIC DNA]</scope>
    <source>
        <strain evidence="2 3">DSM 46842</strain>
    </source>
</reference>
<evidence type="ECO:0000256" key="1">
    <source>
        <dbReference type="SAM" id="Phobius"/>
    </source>
</evidence>
<sequence>MSAVSGAGPAGTARRGLPAPLGWAVCVVLGLALGWLCRFPLANTWLTGWVVAMEAGWAAVDPTMVDDGISIYFVFITGLWLFFAAIAGPLTMLARRWARLPARAWWWTSVALWLTPFVVLDLPGLLR</sequence>
<gene>
    <name evidence="2" type="ORF">BD833_1095</name>
</gene>
<keyword evidence="1" id="KW-0472">Membrane</keyword>
<keyword evidence="1" id="KW-0812">Transmembrane</keyword>
<accession>A0A5S5CU79</accession>
<dbReference type="RefSeq" id="WP_166533791.1">
    <property type="nucleotide sequence ID" value="NZ_VNHW01000009.1"/>
</dbReference>
<comment type="caution">
    <text evidence="2">The sequence shown here is derived from an EMBL/GenBank/DDBJ whole genome shotgun (WGS) entry which is preliminary data.</text>
</comment>
<feature type="transmembrane region" description="Helical" evidence="1">
    <location>
        <begin position="104"/>
        <end position="126"/>
    </location>
</feature>
<name>A0A5S5CU79_9ACTN</name>
<feature type="transmembrane region" description="Helical" evidence="1">
    <location>
        <begin position="69"/>
        <end position="92"/>
    </location>
</feature>
<proteinExistence type="predicted"/>
<evidence type="ECO:0000313" key="3">
    <source>
        <dbReference type="Proteomes" id="UP000322499"/>
    </source>
</evidence>